<sequence>MLMETGGQILYAIGALSLVVMALVSRRISMGETLRMALGWIAIFAVLFVLFSFRSEFKQIWNRVTSDLAGTANQSVTGSTVEITRGDDGHFSLVAEINGRSVPFLIDSGATITTLSSESAQAAGVEFDRSDYPVIVSTANGRAKSWRATVGNMKVETISLDNLNVHVSDNLGEVNLLGMNFLDQLGSWRVQGDKMILEP</sequence>
<gene>
    <name evidence="2" type="ORF">ACFOWX_06695</name>
</gene>
<dbReference type="InterPro" id="IPR034122">
    <property type="entry name" value="Retropepsin-like_bacterial"/>
</dbReference>
<proteinExistence type="predicted"/>
<evidence type="ECO:0000256" key="1">
    <source>
        <dbReference type="SAM" id="Phobius"/>
    </source>
</evidence>
<reference evidence="3" key="1">
    <citation type="journal article" date="2019" name="Int. J. Syst. Evol. Microbiol.">
        <title>The Global Catalogue of Microorganisms (GCM) 10K type strain sequencing project: providing services to taxonomists for standard genome sequencing and annotation.</title>
        <authorList>
            <consortium name="The Broad Institute Genomics Platform"/>
            <consortium name="The Broad Institute Genome Sequencing Center for Infectious Disease"/>
            <person name="Wu L."/>
            <person name="Ma J."/>
        </authorList>
    </citation>
    <scope>NUCLEOTIDE SEQUENCE [LARGE SCALE GENOMIC DNA]</scope>
    <source>
        <strain evidence="3">CECT 8531</strain>
    </source>
</reference>
<dbReference type="Proteomes" id="UP001595887">
    <property type="component" value="Unassembled WGS sequence"/>
</dbReference>
<accession>A0ABV8RH93</accession>
<dbReference type="GO" id="GO:0008233">
    <property type="term" value="F:peptidase activity"/>
    <property type="evidence" value="ECO:0007669"/>
    <property type="project" value="UniProtKB-KW"/>
</dbReference>
<dbReference type="GO" id="GO:0006508">
    <property type="term" value="P:proteolysis"/>
    <property type="evidence" value="ECO:0007669"/>
    <property type="project" value="UniProtKB-KW"/>
</dbReference>
<dbReference type="PROSITE" id="PS00141">
    <property type="entry name" value="ASP_PROTEASE"/>
    <property type="match status" value="1"/>
</dbReference>
<dbReference type="InterPro" id="IPR021109">
    <property type="entry name" value="Peptidase_aspartic_dom_sf"/>
</dbReference>
<keyword evidence="3" id="KW-1185">Reference proteome</keyword>
<dbReference type="Gene3D" id="2.40.70.10">
    <property type="entry name" value="Acid Proteases"/>
    <property type="match status" value="1"/>
</dbReference>
<dbReference type="RefSeq" id="WP_381422509.1">
    <property type="nucleotide sequence ID" value="NZ_JBHSDH010000013.1"/>
</dbReference>
<keyword evidence="2" id="KW-0645">Protease</keyword>
<feature type="transmembrane region" description="Helical" evidence="1">
    <location>
        <begin position="36"/>
        <end position="53"/>
    </location>
</feature>
<comment type="caution">
    <text evidence="2">The sequence shown here is derived from an EMBL/GenBank/DDBJ whole genome shotgun (WGS) entry which is preliminary data.</text>
</comment>
<keyword evidence="1" id="KW-0812">Transmembrane</keyword>
<organism evidence="2 3">
    <name type="scientific">Sphingorhabdus arenilitoris</name>
    <dbReference type="NCBI Taxonomy" id="1490041"/>
    <lineage>
        <taxon>Bacteria</taxon>
        <taxon>Pseudomonadati</taxon>
        <taxon>Pseudomonadota</taxon>
        <taxon>Alphaproteobacteria</taxon>
        <taxon>Sphingomonadales</taxon>
        <taxon>Sphingomonadaceae</taxon>
        <taxon>Sphingorhabdus</taxon>
    </lineage>
</organism>
<dbReference type="NCBIfam" id="TIGR02281">
    <property type="entry name" value="clan_AA_DTGA"/>
    <property type="match status" value="1"/>
</dbReference>
<dbReference type="Pfam" id="PF13975">
    <property type="entry name" value="gag-asp_proteas"/>
    <property type="match status" value="1"/>
</dbReference>
<feature type="transmembrane region" description="Helical" evidence="1">
    <location>
        <begin position="6"/>
        <end position="24"/>
    </location>
</feature>
<keyword evidence="1" id="KW-0472">Membrane</keyword>
<dbReference type="InterPro" id="IPR011969">
    <property type="entry name" value="Clan_AA_Asp_peptidase_C"/>
</dbReference>
<name>A0ABV8RH93_9SPHN</name>
<evidence type="ECO:0000313" key="2">
    <source>
        <dbReference type="EMBL" id="MFC4292099.1"/>
    </source>
</evidence>
<dbReference type="EMBL" id="JBHSDH010000013">
    <property type="protein sequence ID" value="MFC4292099.1"/>
    <property type="molecule type" value="Genomic_DNA"/>
</dbReference>
<keyword evidence="2" id="KW-0378">Hydrolase</keyword>
<keyword evidence="1" id="KW-1133">Transmembrane helix</keyword>
<dbReference type="InterPro" id="IPR001969">
    <property type="entry name" value="Aspartic_peptidase_AS"/>
</dbReference>
<dbReference type="SUPFAM" id="SSF50630">
    <property type="entry name" value="Acid proteases"/>
    <property type="match status" value="1"/>
</dbReference>
<evidence type="ECO:0000313" key="3">
    <source>
        <dbReference type="Proteomes" id="UP001595887"/>
    </source>
</evidence>
<dbReference type="CDD" id="cd05483">
    <property type="entry name" value="retropepsin_like_bacteria"/>
    <property type="match status" value="1"/>
</dbReference>
<protein>
    <submittedName>
        <fullName evidence="2">TIGR02281 family clan AA aspartic protease</fullName>
    </submittedName>
</protein>